<dbReference type="EMBL" id="CP012109">
    <property type="protein sequence ID" value="AKQ63832.1"/>
    <property type="molecule type" value="Genomic_DNA"/>
</dbReference>
<dbReference type="Proteomes" id="UP000009026">
    <property type="component" value="Chromosome"/>
</dbReference>
<evidence type="ECO:0000256" key="1">
    <source>
        <dbReference type="SAM" id="SignalP"/>
    </source>
</evidence>
<reference evidence="2 3" key="1">
    <citation type="journal article" date="2016" name="PLoS ONE">
        <title>Complete Genome Sequence and Comparative Genomics of a Novel Myxobacterium Myxococcus hansupus.</title>
        <authorList>
            <person name="Sharma G."/>
            <person name="Narwani T."/>
            <person name="Subramanian S."/>
        </authorList>
    </citation>
    <scope>NUCLEOTIDE SEQUENCE [LARGE SCALE GENOMIC DNA]</scope>
    <source>
        <strain evidence="3">mixupus</strain>
    </source>
</reference>
<protein>
    <recommendedName>
        <fullName evidence="4">Lipoprotein</fullName>
    </recommendedName>
</protein>
<keyword evidence="1" id="KW-0732">Signal</keyword>
<organism evidence="2 3">
    <name type="scientific">Pseudomyxococcus hansupus</name>
    <dbReference type="NCBI Taxonomy" id="1297742"/>
    <lineage>
        <taxon>Bacteria</taxon>
        <taxon>Pseudomonadati</taxon>
        <taxon>Myxococcota</taxon>
        <taxon>Myxococcia</taxon>
        <taxon>Myxococcales</taxon>
        <taxon>Cystobacterineae</taxon>
        <taxon>Myxococcaceae</taxon>
        <taxon>Pseudomyxococcus</taxon>
    </lineage>
</organism>
<sequence>MKSRWMNAMVVAVAMAMTACGGVEEDVAPDQVPAVDLQAAESEDTYQQAISCDPQGRCPPGFVCGLRWTCRYVGGRDLIPSHGAQD</sequence>
<feature type="signal peptide" evidence="1">
    <location>
        <begin position="1"/>
        <end position="21"/>
    </location>
</feature>
<evidence type="ECO:0008006" key="4">
    <source>
        <dbReference type="Google" id="ProtNLM"/>
    </source>
</evidence>
<feature type="chain" id="PRO_5005213287" description="Lipoprotein" evidence="1">
    <location>
        <begin position="22"/>
        <end position="86"/>
    </location>
</feature>
<evidence type="ECO:0000313" key="2">
    <source>
        <dbReference type="EMBL" id="AKQ63832.1"/>
    </source>
</evidence>
<proteinExistence type="predicted"/>
<dbReference type="PROSITE" id="PS51257">
    <property type="entry name" value="PROKAR_LIPOPROTEIN"/>
    <property type="match status" value="1"/>
</dbReference>
<dbReference type="PATRIC" id="fig|1297742.4.peg.757"/>
<dbReference type="KEGG" id="mym:A176_000744"/>
<keyword evidence="3" id="KW-1185">Reference proteome</keyword>
<name>A0A0H4X7H7_9BACT</name>
<accession>A0A0H4X7H7</accession>
<dbReference type="AlphaFoldDB" id="A0A0H4X7H7"/>
<evidence type="ECO:0000313" key="3">
    <source>
        <dbReference type="Proteomes" id="UP000009026"/>
    </source>
</evidence>
<gene>
    <name evidence="2" type="ORF">A176_000744</name>
</gene>